<reference evidence="7 8" key="1">
    <citation type="submission" date="2019-08" db="EMBL/GenBank/DDBJ databases">
        <title>Lewinella sp. strain SSH13 Genome sequencing and assembly.</title>
        <authorList>
            <person name="Kim I."/>
        </authorList>
    </citation>
    <scope>NUCLEOTIDE SEQUENCE [LARGE SCALE GENOMIC DNA]</scope>
    <source>
        <strain evidence="7 8">SSH13</strain>
    </source>
</reference>
<dbReference type="PANTHER" id="PTHR43498">
    <property type="entry name" value="FERREDOXIN:COB-COM HETERODISULFIDE REDUCTASE SUBUNIT A"/>
    <property type="match status" value="1"/>
</dbReference>
<evidence type="ECO:0000256" key="2">
    <source>
        <dbReference type="ARBA" id="ARBA00022723"/>
    </source>
</evidence>
<dbReference type="EMBL" id="VOXD01000028">
    <property type="protein sequence ID" value="TXF87980.1"/>
    <property type="molecule type" value="Genomic_DNA"/>
</dbReference>
<keyword evidence="4" id="KW-0408">Iron</keyword>
<feature type="chain" id="PRO_5022777574" evidence="6">
    <location>
        <begin position="29"/>
        <end position="650"/>
    </location>
</feature>
<dbReference type="InterPro" id="IPR036188">
    <property type="entry name" value="FAD/NAD-bd_sf"/>
</dbReference>
<keyword evidence="2" id="KW-0479">Metal-binding</keyword>
<evidence type="ECO:0000256" key="6">
    <source>
        <dbReference type="SAM" id="SignalP"/>
    </source>
</evidence>
<evidence type="ECO:0000256" key="1">
    <source>
        <dbReference type="ARBA" id="ARBA00022485"/>
    </source>
</evidence>
<dbReference type="InterPro" id="IPR039650">
    <property type="entry name" value="HdrA-like"/>
</dbReference>
<dbReference type="AlphaFoldDB" id="A0A5C7FKV0"/>
<dbReference type="GO" id="GO:0046872">
    <property type="term" value="F:metal ion binding"/>
    <property type="evidence" value="ECO:0007669"/>
    <property type="project" value="UniProtKB-KW"/>
</dbReference>
<dbReference type="Pfam" id="PF12831">
    <property type="entry name" value="FAD_oxidored"/>
    <property type="match status" value="1"/>
</dbReference>
<protein>
    <submittedName>
        <fullName evidence="7">FAD-dependent oxidoreductase</fullName>
    </submittedName>
</protein>
<proteinExistence type="predicted"/>
<keyword evidence="8" id="KW-1185">Reference proteome</keyword>
<dbReference type="GO" id="GO:0016491">
    <property type="term" value="F:oxidoreductase activity"/>
    <property type="evidence" value="ECO:0007669"/>
    <property type="project" value="UniProtKB-KW"/>
</dbReference>
<dbReference type="PANTHER" id="PTHR43498:SF1">
    <property type="entry name" value="COB--COM HETERODISULFIDE REDUCTASE IRON-SULFUR SUBUNIT A"/>
    <property type="match status" value="1"/>
</dbReference>
<keyword evidence="5" id="KW-0411">Iron-sulfur</keyword>
<keyword evidence="3" id="KW-0560">Oxidoreductase</keyword>
<evidence type="ECO:0000256" key="4">
    <source>
        <dbReference type="ARBA" id="ARBA00023004"/>
    </source>
</evidence>
<evidence type="ECO:0000313" key="7">
    <source>
        <dbReference type="EMBL" id="TXF87980.1"/>
    </source>
</evidence>
<feature type="signal peptide" evidence="6">
    <location>
        <begin position="1"/>
        <end position="28"/>
    </location>
</feature>
<gene>
    <name evidence="7" type="ORF">FUA23_16605</name>
</gene>
<dbReference type="RefSeq" id="WP_147931889.1">
    <property type="nucleotide sequence ID" value="NZ_VOXD01000028.1"/>
</dbReference>
<keyword evidence="1" id="KW-0004">4Fe-4S</keyword>
<sequence length="650" mass="72125">MKRRKFFARGLKGAIAASVLPLFGQSCATPNKQVLPSAAEETHTGTDPEQWQHMGAGKRAYESRHKTIQCEVAVIGGGAAGICAAVAAARNGAQVVLVQDRPVLGGNASSEIRVHLNGANHLKDGKPERETGIIEEILLHNRFHNQQESYPVWDHVLYDFVTREPNISLMLNTSAMKAEVSGGKIVAADCWQMTTETRFTIHAELFIDCSGDGLLGATAGALYRTGREASSEFNEKYAPAVADGWQMGSTVLLASKDMGKPMPFEAPSFTLKYEAEKSVKGRKLSPFTAGFWWVELGSENDIIGEFEDTKHKLMGYAYGVWDYLKNSGKHPETENFALDWVCSLPGKRESRRFIGDYILCEPDMLGARDFRDAVAYGGWSLDEHNPGGIENLSEPPSYFHERFDEVYQIPFRSLYSKNIPNLLFAGRNISQTHMALSSSRIMATCALEGQAVGTAAALCVKKDVLPRALGEEYIDELQEQLMRDDAYIPKRPARDAKDLARKASVIVASSTRSGDAALLTDGVSRDVGNEIHHWQSDGLPAELQLEWEAPVNLSSVQVKCDTNLKRLIMMRNDSANKGIYRNDVPSELMKSLDLEARVNGKWVSLGAIEKNRTRLIKFDFDEVRTTAVRLKLKETYGEKNAKLFEIRCYT</sequence>
<keyword evidence="6" id="KW-0732">Signal</keyword>
<dbReference type="OrthoDB" id="9780658at2"/>
<dbReference type="Proteomes" id="UP000321907">
    <property type="component" value="Unassembled WGS sequence"/>
</dbReference>
<dbReference type="Gene3D" id="3.50.50.60">
    <property type="entry name" value="FAD/NAD(P)-binding domain"/>
    <property type="match status" value="1"/>
</dbReference>
<dbReference type="Gene3D" id="2.60.120.260">
    <property type="entry name" value="Galactose-binding domain-like"/>
    <property type="match status" value="1"/>
</dbReference>
<organism evidence="7 8">
    <name type="scientific">Neolewinella aurantiaca</name>
    <dbReference type="NCBI Taxonomy" id="2602767"/>
    <lineage>
        <taxon>Bacteria</taxon>
        <taxon>Pseudomonadati</taxon>
        <taxon>Bacteroidota</taxon>
        <taxon>Saprospiria</taxon>
        <taxon>Saprospirales</taxon>
        <taxon>Lewinellaceae</taxon>
        <taxon>Neolewinella</taxon>
    </lineage>
</organism>
<accession>A0A5C7FKV0</accession>
<name>A0A5C7FKV0_9BACT</name>
<comment type="caution">
    <text evidence="7">The sequence shown here is derived from an EMBL/GenBank/DDBJ whole genome shotgun (WGS) entry which is preliminary data.</text>
</comment>
<dbReference type="PROSITE" id="PS51257">
    <property type="entry name" value="PROKAR_LIPOPROTEIN"/>
    <property type="match status" value="1"/>
</dbReference>
<dbReference type="GO" id="GO:0051539">
    <property type="term" value="F:4 iron, 4 sulfur cluster binding"/>
    <property type="evidence" value="ECO:0007669"/>
    <property type="project" value="UniProtKB-KW"/>
</dbReference>
<evidence type="ECO:0000256" key="3">
    <source>
        <dbReference type="ARBA" id="ARBA00023002"/>
    </source>
</evidence>
<evidence type="ECO:0000313" key="8">
    <source>
        <dbReference type="Proteomes" id="UP000321907"/>
    </source>
</evidence>
<evidence type="ECO:0000256" key="5">
    <source>
        <dbReference type="ARBA" id="ARBA00023014"/>
    </source>
</evidence>
<dbReference type="SUPFAM" id="SSF51905">
    <property type="entry name" value="FAD/NAD(P)-binding domain"/>
    <property type="match status" value="1"/>
</dbReference>